<comment type="similarity">
    <text evidence="3">Belongs to the N-acylglucosamine 2-epimerase family.</text>
</comment>
<keyword evidence="4" id="KW-0963">Cytoplasm</keyword>
<comment type="subcellular location">
    <subcellularLocation>
        <location evidence="1">Cytoplasm</location>
    </subcellularLocation>
</comment>
<name>A0A546XE65_RHIRH</name>
<comment type="similarity">
    <text evidence="2">Belongs to the GmhB family.</text>
</comment>
<dbReference type="InterPro" id="IPR006549">
    <property type="entry name" value="HAD-SF_hydro_IIIA"/>
</dbReference>
<dbReference type="AlphaFoldDB" id="A0A546XE65"/>
<evidence type="ECO:0000256" key="2">
    <source>
        <dbReference type="ARBA" id="ARBA00005628"/>
    </source>
</evidence>
<keyword evidence="5" id="KW-0479">Metal-binding</keyword>
<gene>
    <name evidence="10" type="ORF">EXN68_16375</name>
</gene>
<evidence type="ECO:0000256" key="7">
    <source>
        <dbReference type="ARBA" id="ARBA00023235"/>
    </source>
</evidence>
<dbReference type="EMBL" id="SGNY01000005">
    <property type="protein sequence ID" value="TRA99045.1"/>
    <property type="molecule type" value="Genomic_DNA"/>
</dbReference>
<dbReference type="InterPro" id="IPR004446">
    <property type="entry name" value="Heptose_bisP_phosphatase"/>
</dbReference>
<evidence type="ECO:0000256" key="6">
    <source>
        <dbReference type="ARBA" id="ARBA00022801"/>
    </source>
</evidence>
<dbReference type="Gene3D" id="1.50.10.10">
    <property type="match status" value="1"/>
</dbReference>
<dbReference type="InterPro" id="IPR008928">
    <property type="entry name" value="6-hairpin_glycosidase_sf"/>
</dbReference>
<sequence length="559" mass="63024">MVQPGFKTAQNEYLELKKWLFEAALPLWSSVGRDDVNGGFFEKIDRSGVAIEAPRRTRVVCRQIYSFSAAKNMGWSGDAQGLVMHGWDFLRRHCFNADGTLITTVDAVNGSRKTSFDLYDHAFALFGLSCVADSLETGEIAADEALRCLEAMISGWKHPVAGFEEAVPSLVPLRSNPHMHLFEAFLAWLENPRVKNPERWLSCLNEIGGLCLSTFVSDENGSLREYYNHDWSVMRDYAPTPVEPGHQFEWAWLLTRWGKMVGRKDALIVARRLVEIGEGGVDEALSLAQNGLDFSLNPADRAFRLWPQTERIKAWLMMAETAVTPEDRENAYAKVADAASGLKRFLSDVSPGLWVDRFDETGRPVEEPSPASSLYHIVCAIEEMHKLLEPQAQSLPALFLDRDGVIIEDTGYPSKVEDVRLIPGAAEVISSFRDRGYRVFVVTNQSGIGRGYYDDLDYIILRAHIGKLLREEGAFIDDERLCPFHENATVEKYRGNHYWRKPSPGMIEDIVVRWNIDRKRSVLIGDKLSDIEAAIAANIDGRLFSGQNLMRFAEDENIL</sequence>
<comment type="caution">
    <text evidence="10">The sequence shown here is derived from an EMBL/GenBank/DDBJ whole genome shotgun (WGS) entry which is preliminary data.</text>
</comment>
<dbReference type="SUPFAM" id="SSF56784">
    <property type="entry name" value="HAD-like"/>
    <property type="match status" value="1"/>
</dbReference>
<organism evidence="10 11">
    <name type="scientific">Rhizobium rhizogenes</name>
    <name type="common">Agrobacterium rhizogenes</name>
    <dbReference type="NCBI Taxonomy" id="359"/>
    <lineage>
        <taxon>Bacteria</taxon>
        <taxon>Pseudomonadati</taxon>
        <taxon>Pseudomonadota</taxon>
        <taxon>Alphaproteobacteria</taxon>
        <taxon>Hyphomicrobiales</taxon>
        <taxon>Rhizobiaceae</taxon>
        <taxon>Rhizobium/Agrobacterium group</taxon>
        <taxon>Rhizobium</taxon>
    </lineage>
</organism>
<keyword evidence="7" id="KW-0413">Isomerase</keyword>
<accession>A0A546XE65</accession>
<dbReference type="GO" id="GO:0016853">
    <property type="term" value="F:isomerase activity"/>
    <property type="evidence" value="ECO:0007669"/>
    <property type="project" value="UniProtKB-KW"/>
</dbReference>
<dbReference type="PANTHER" id="PTHR42891:SF1">
    <property type="entry name" value="D-GLYCERO-BETA-D-MANNO-HEPTOSE-1,7-BISPHOSPHATE 7-PHOSPHATASE"/>
    <property type="match status" value="1"/>
</dbReference>
<dbReference type="GO" id="GO:0046872">
    <property type="term" value="F:metal ion binding"/>
    <property type="evidence" value="ECO:0007669"/>
    <property type="project" value="UniProtKB-KW"/>
</dbReference>
<dbReference type="GO" id="GO:0005975">
    <property type="term" value="P:carbohydrate metabolic process"/>
    <property type="evidence" value="ECO:0007669"/>
    <property type="project" value="InterPro"/>
</dbReference>
<dbReference type="NCBIfam" id="TIGR01656">
    <property type="entry name" value="Histidinol-ppas"/>
    <property type="match status" value="1"/>
</dbReference>
<evidence type="ECO:0000256" key="4">
    <source>
        <dbReference type="ARBA" id="ARBA00022490"/>
    </source>
</evidence>
<dbReference type="GO" id="GO:0016791">
    <property type="term" value="F:phosphatase activity"/>
    <property type="evidence" value="ECO:0007669"/>
    <property type="project" value="InterPro"/>
</dbReference>
<evidence type="ECO:0000256" key="3">
    <source>
        <dbReference type="ARBA" id="ARBA00008558"/>
    </source>
</evidence>
<dbReference type="InterPro" id="IPR010819">
    <property type="entry name" value="AGE/CE"/>
</dbReference>
<dbReference type="Pfam" id="PF13242">
    <property type="entry name" value="Hydrolase_like"/>
    <property type="match status" value="1"/>
</dbReference>
<evidence type="ECO:0000256" key="8">
    <source>
        <dbReference type="ARBA" id="ARBA00023277"/>
    </source>
</evidence>
<evidence type="ECO:0000313" key="10">
    <source>
        <dbReference type="EMBL" id="TRA99045.1"/>
    </source>
</evidence>
<evidence type="ECO:0000256" key="1">
    <source>
        <dbReference type="ARBA" id="ARBA00004496"/>
    </source>
</evidence>
<protein>
    <recommendedName>
        <fullName evidence="9">D,D-heptose 1,7-bisphosphate phosphatase</fullName>
    </recommendedName>
</protein>
<dbReference type="RefSeq" id="WP_142841887.1">
    <property type="nucleotide sequence ID" value="NZ_SGNY01000005.1"/>
</dbReference>
<dbReference type="Pfam" id="PF07221">
    <property type="entry name" value="GlcNAc_2-epim"/>
    <property type="match status" value="1"/>
</dbReference>
<dbReference type="InterPro" id="IPR012341">
    <property type="entry name" value="6hp_glycosidase-like_sf"/>
</dbReference>
<keyword evidence="8" id="KW-0119">Carbohydrate metabolism</keyword>
<dbReference type="GO" id="GO:0005737">
    <property type="term" value="C:cytoplasm"/>
    <property type="evidence" value="ECO:0007669"/>
    <property type="project" value="UniProtKB-SubCell"/>
</dbReference>
<dbReference type="InterPro" id="IPR023214">
    <property type="entry name" value="HAD_sf"/>
</dbReference>
<dbReference type="InterPro" id="IPR006543">
    <property type="entry name" value="Histidinol-phos"/>
</dbReference>
<dbReference type="NCBIfam" id="TIGR01662">
    <property type="entry name" value="HAD-SF-IIIA"/>
    <property type="match status" value="1"/>
</dbReference>
<dbReference type="CDD" id="cd07503">
    <property type="entry name" value="HAD_HisB-N"/>
    <property type="match status" value="1"/>
</dbReference>
<dbReference type="PANTHER" id="PTHR42891">
    <property type="entry name" value="D-GLYCERO-BETA-D-MANNO-HEPTOSE-1,7-BISPHOSPHATE 7-PHOSPHATASE"/>
    <property type="match status" value="1"/>
</dbReference>
<dbReference type="Proteomes" id="UP000315434">
    <property type="component" value="Unassembled WGS sequence"/>
</dbReference>
<dbReference type="InterPro" id="IPR036412">
    <property type="entry name" value="HAD-like_sf"/>
</dbReference>
<evidence type="ECO:0000256" key="9">
    <source>
        <dbReference type="ARBA" id="ARBA00031828"/>
    </source>
</evidence>
<proteinExistence type="inferred from homology"/>
<dbReference type="OrthoDB" id="9806359at2"/>
<keyword evidence="6 10" id="KW-0378">Hydrolase</keyword>
<evidence type="ECO:0000256" key="5">
    <source>
        <dbReference type="ARBA" id="ARBA00022723"/>
    </source>
</evidence>
<reference evidence="10 11" key="1">
    <citation type="journal article" date="2019" name="Appl. Microbiol. Biotechnol.">
        <title>Differential efficiency of wild type rhizogenic strains for rol gene transformation of plants.</title>
        <authorList>
            <person name="Desmet S."/>
            <person name="De Keyser E."/>
            <person name="Van Vaerenbergh J."/>
            <person name="Baeyen S."/>
            <person name="Van Huylenbroeck J."/>
            <person name="Geelen D."/>
            <person name="Dhooghe E."/>
        </authorList>
    </citation>
    <scope>NUCLEOTIDE SEQUENCE [LARGE SCALE GENOMIC DNA]</scope>
    <source>
        <strain evidence="10 11">GBBC3284</strain>
    </source>
</reference>
<dbReference type="Gene3D" id="3.40.50.1000">
    <property type="entry name" value="HAD superfamily/HAD-like"/>
    <property type="match status" value="1"/>
</dbReference>
<evidence type="ECO:0000313" key="11">
    <source>
        <dbReference type="Proteomes" id="UP000315434"/>
    </source>
</evidence>
<dbReference type="SUPFAM" id="SSF48208">
    <property type="entry name" value="Six-hairpin glycosidases"/>
    <property type="match status" value="1"/>
</dbReference>